<evidence type="ECO:0000259" key="1">
    <source>
        <dbReference type="Pfam" id="PF01814"/>
    </source>
</evidence>
<dbReference type="Pfam" id="PF13596">
    <property type="entry name" value="PAS_10"/>
    <property type="match status" value="1"/>
</dbReference>
<sequence length="406" mass="47457">MSELINNREHRKKALKEMIMELHDGKSLEEVKPKFEKMFGGVSSKEISDIEQEIIMEGMPVQEVQRLCNVHASIFKGSIEDIHRDVKEIPGHPVHTFMLENRAIEELIEKDIEPHLKDFKEKDNQEKRYQLLENFNLLLDIDKHYSRKENLLFPYLEKYGITAPPQVMWGVDDEIREKIKEVKSTLQDKNSDHKVIVDKAEDLLYEVNEMIFKEESILFPMAADTLTQDEWITIGDESEEIGYCLTAPIEKWKPERVDLEEQEQQEGKEADKGYVKFETGILNPKEISAIFNHLPVDITFVDKNDIVKYFSQAKERIFPRTKSVIGREVSNCHPPASVHVVEDIVNDFKSGKKDSEEFYIRLGEMYVYIRYFAVRDEKGEYMGTLEVSQNIQPIQEIKGEKRLLTE</sequence>
<evidence type="ECO:0000313" key="4">
    <source>
        <dbReference type="Proteomes" id="UP001205748"/>
    </source>
</evidence>
<name>A0AAE3L060_9FIRM</name>
<dbReference type="GO" id="GO:0005886">
    <property type="term" value="C:plasma membrane"/>
    <property type="evidence" value="ECO:0007669"/>
    <property type="project" value="TreeGrafter"/>
</dbReference>
<feature type="domain" description="DUF438" evidence="2">
    <location>
        <begin position="15"/>
        <end position="80"/>
    </location>
</feature>
<protein>
    <submittedName>
        <fullName evidence="3">DUF438 domain-containing protein</fullName>
    </submittedName>
</protein>
<dbReference type="Pfam" id="PF01814">
    <property type="entry name" value="Hemerythrin"/>
    <property type="match status" value="1"/>
</dbReference>
<organism evidence="3 4">
    <name type="scientific">Irregularibacter muris</name>
    <dbReference type="NCBI Taxonomy" id="1796619"/>
    <lineage>
        <taxon>Bacteria</taxon>
        <taxon>Bacillati</taxon>
        <taxon>Bacillota</taxon>
        <taxon>Clostridia</taxon>
        <taxon>Eubacteriales</taxon>
        <taxon>Eubacteriaceae</taxon>
        <taxon>Irregularibacter</taxon>
    </lineage>
</organism>
<gene>
    <name evidence="3" type="ORF">NSA47_14995</name>
</gene>
<evidence type="ECO:0000259" key="2">
    <source>
        <dbReference type="Pfam" id="PF04282"/>
    </source>
</evidence>
<proteinExistence type="predicted"/>
<dbReference type="EMBL" id="JANKAS010000024">
    <property type="protein sequence ID" value="MCR1900270.1"/>
    <property type="molecule type" value="Genomic_DNA"/>
</dbReference>
<dbReference type="PANTHER" id="PTHR39966">
    <property type="entry name" value="BLL2471 PROTEIN-RELATED"/>
    <property type="match status" value="1"/>
</dbReference>
<dbReference type="InterPro" id="IPR035965">
    <property type="entry name" value="PAS-like_dom_sf"/>
</dbReference>
<dbReference type="Pfam" id="PF04282">
    <property type="entry name" value="DUF438"/>
    <property type="match status" value="1"/>
</dbReference>
<dbReference type="RefSeq" id="WP_257533469.1">
    <property type="nucleotide sequence ID" value="NZ_JANKAS010000024.1"/>
</dbReference>
<dbReference type="InterPro" id="IPR012312">
    <property type="entry name" value="Hemerythrin-like"/>
</dbReference>
<keyword evidence="4" id="KW-1185">Reference proteome</keyword>
<feature type="domain" description="Hemerythrin-like" evidence="1">
    <location>
        <begin position="92"/>
        <end position="222"/>
    </location>
</feature>
<reference evidence="3" key="1">
    <citation type="submission" date="2022-07" db="EMBL/GenBank/DDBJ databases">
        <title>Enhanced cultured diversity of the mouse gut microbiota enables custom-made synthetic communities.</title>
        <authorList>
            <person name="Afrizal A."/>
        </authorList>
    </citation>
    <scope>NUCLEOTIDE SEQUENCE</scope>
    <source>
        <strain evidence="3">DSM 28593</strain>
    </source>
</reference>
<accession>A0AAE3L060</accession>
<evidence type="ECO:0000313" key="3">
    <source>
        <dbReference type="EMBL" id="MCR1900270.1"/>
    </source>
</evidence>
<dbReference type="PANTHER" id="PTHR39966:SF3">
    <property type="entry name" value="DUF438 DOMAIN-CONTAINING PROTEIN"/>
    <property type="match status" value="1"/>
</dbReference>
<dbReference type="SUPFAM" id="SSF55785">
    <property type="entry name" value="PYP-like sensor domain (PAS domain)"/>
    <property type="match status" value="1"/>
</dbReference>
<dbReference type="Proteomes" id="UP001205748">
    <property type="component" value="Unassembled WGS sequence"/>
</dbReference>
<dbReference type="Gene3D" id="1.20.120.520">
    <property type="entry name" value="nmb1532 protein domain like"/>
    <property type="match status" value="1"/>
</dbReference>
<comment type="caution">
    <text evidence="3">The sequence shown here is derived from an EMBL/GenBank/DDBJ whole genome shotgun (WGS) entry which is preliminary data.</text>
</comment>
<dbReference type="InterPro" id="IPR007380">
    <property type="entry name" value="DUF438"/>
</dbReference>
<dbReference type="AlphaFoldDB" id="A0AAE3L060"/>